<dbReference type="SUPFAM" id="SSF46785">
    <property type="entry name" value="Winged helix' DNA-binding domain"/>
    <property type="match status" value="1"/>
</dbReference>
<keyword evidence="7" id="KW-1185">Reference proteome</keyword>
<evidence type="ECO:0000313" key="6">
    <source>
        <dbReference type="EMBL" id="ESK55791.1"/>
    </source>
</evidence>
<keyword evidence="4" id="KW-0804">Transcription</keyword>
<dbReference type="PROSITE" id="PS50931">
    <property type="entry name" value="HTH_LYSR"/>
    <property type="match status" value="1"/>
</dbReference>
<dbReference type="PANTHER" id="PTHR30346:SF17">
    <property type="entry name" value="LYSR FAMILY TRANSCRIPTIONAL REGULATOR"/>
    <property type="match status" value="1"/>
</dbReference>
<dbReference type="SUPFAM" id="SSF53850">
    <property type="entry name" value="Periplasmic binding protein-like II"/>
    <property type="match status" value="1"/>
</dbReference>
<dbReference type="GO" id="GO:0032993">
    <property type="term" value="C:protein-DNA complex"/>
    <property type="evidence" value="ECO:0007669"/>
    <property type="project" value="TreeGrafter"/>
</dbReference>
<dbReference type="GO" id="GO:0003677">
    <property type="term" value="F:DNA binding"/>
    <property type="evidence" value="ECO:0007669"/>
    <property type="project" value="UniProtKB-KW"/>
</dbReference>
<dbReference type="Proteomes" id="UP000017404">
    <property type="component" value="Unassembled WGS sequence"/>
</dbReference>
<dbReference type="PRINTS" id="PR00039">
    <property type="entry name" value="HTHLYSR"/>
</dbReference>
<dbReference type="PATRIC" id="fig|1120928.5.peg.1705"/>
<comment type="similarity">
    <text evidence="1">Belongs to the LysR transcriptional regulatory family.</text>
</comment>
<evidence type="ECO:0000313" key="7">
    <source>
        <dbReference type="Proteomes" id="UP000017404"/>
    </source>
</evidence>
<dbReference type="eggNOG" id="COG0583">
    <property type="taxonomic scope" value="Bacteria"/>
</dbReference>
<dbReference type="Pfam" id="PF03466">
    <property type="entry name" value="LysR_substrate"/>
    <property type="match status" value="1"/>
</dbReference>
<protein>
    <recommendedName>
        <fullName evidence="5">HTH lysR-type domain-containing protein</fullName>
    </recommendedName>
</protein>
<dbReference type="InterPro" id="IPR000847">
    <property type="entry name" value="LysR_HTH_N"/>
</dbReference>
<dbReference type="AlphaFoldDB" id="V2V4M1"/>
<keyword evidence="3" id="KW-0238">DNA-binding</keyword>
<dbReference type="Gene3D" id="3.40.190.10">
    <property type="entry name" value="Periplasmic binding protein-like II"/>
    <property type="match status" value="2"/>
</dbReference>
<gene>
    <name evidence="6" type="ORF">F990_01675</name>
</gene>
<dbReference type="InterPro" id="IPR036390">
    <property type="entry name" value="WH_DNA-bd_sf"/>
</dbReference>
<dbReference type="RefSeq" id="WP_018678713.1">
    <property type="nucleotide sequence ID" value="NZ_AYEV01000014.1"/>
</dbReference>
<organism evidence="6 7">
    <name type="scientific">Acinetobacter tjernbergiae DSM 14971 = CIP 107465</name>
    <dbReference type="NCBI Taxonomy" id="1120928"/>
    <lineage>
        <taxon>Bacteria</taxon>
        <taxon>Pseudomonadati</taxon>
        <taxon>Pseudomonadota</taxon>
        <taxon>Gammaproteobacteria</taxon>
        <taxon>Moraxellales</taxon>
        <taxon>Moraxellaceae</taxon>
        <taxon>Acinetobacter</taxon>
    </lineage>
</organism>
<evidence type="ECO:0000256" key="3">
    <source>
        <dbReference type="ARBA" id="ARBA00023125"/>
    </source>
</evidence>
<dbReference type="Gene3D" id="1.10.10.10">
    <property type="entry name" value="Winged helix-like DNA-binding domain superfamily/Winged helix DNA-binding domain"/>
    <property type="match status" value="1"/>
</dbReference>
<name>V2V4M1_9GAMM</name>
<comment type="caution">
    <text evidence="6">The sequence shown here is derived from an EMBL/GenBank/DDBJ whole genome shotgun (WGS) entry which is preliminary data.</text>
</comment>
<dbReference type="PANTHER" id="PTHR30346">
    <property type="entry name" value="TRANSCRIPTIONAL DUAL REGULATOR HCAR-RELATED"/>
    <property type="match status" value="1"/>
</dbReference>
<dbReference type="OrthoDB" id="5292387at2"/>
<keyword evidence="2" id="KW-0805">Transcription regulation</keyword>
<dbReference type="GO" id="GO:0003700">
    <property type="term" value="F:DNA-binding transcription factor activity"/>
    <property type="evidence" value="ECO:0007669"/>
    <property type="project" value="InterPro"/>
</dbReference>
<sequence length="311" mass="35394">MWTFKQFNYLITIVETGGFIAASEKLFIAQSALSRQIKNLEEEIGFEIFDRSEKKIRLTPAGEALYKSLKTNIDHLKSSIVSAQSISRGEGRIIKIAHSSSIVLDQNKLEIFEQLCDTHLIDIEMNTLSSELQLEYLLNGTIDLGFIRPPIYHNLNDVNSISLYTAPLYVAAHILDPFLREKESVTIRELEPLSFVSVPHKARGGLSYLAANLCLVNGFSPKRTRIYSRKRSQLELVANGFGVCIVPEEFKVILPNNVRLIPIHDENALSEVRLIWKKDEDPIINMCADAIYAYYNTKQMNFEELTELKIK</sequence>
<dbReference type="Pfam" id="PF00126">
    <property type="entry name" value="HTH_1"/>
    <property type="match status" value="1"/>
</dbReference>
<proteinExistence type="inferred from homology"/>
<evidence type="ECO:0000256" key="2">
    <source>
        <dbReference type="ARBA" id="ARBA00023015"/>
    </source>
</evidence>
<reference evidence="6 7" key="1">
    <citation type="submission" date="2013-10" db="EMBL/GenBank/DDBJ databases">
        <title>The Genome Sequence of Acinetobacter tjernbergiae CIP107465.</title>
        <authorList>
            <consortium name="The Broad Institute Genomics Platform"/>
            <consortium name="The Broad Institute Genome Sequencing Center for Infectious Disease"/>
            <person name="Cerqueira G."/>
            <person name="Feldgarden M."/>
            <person name="Courvalin P."/>
            <person name="Grillot-Courvalin C."/>
            <person name="Clermont D."/>
            <person name="Rocha E."/>
            <person name="Yoon E.-J."/>
            <person name="Nemec A."/>
            <person name="Young S.K."/>
            <person name="Zeng Q."/>
            <person name="Gargeya S."/>
            <person name="Fitzgerald M."/>
            <person name="Abouelleil A."/>
            <person name="Alvarado L."/>
            <person name="Berlin A.M."/>
            <person name="Chapman S.B."/>
            <person name="Gainer-Dewar J."/>
            <person name="Goldberg J."/>
            <person name="Gnerre S."/>
            <person name="Griggs A."/>
            <person name="Gujja S."/>
            <person name="Hansen M."/>
            <person name="Howarth C."/>
            <person name="Imamovic A."/>
            <person name="Ireland A."/>
            <person name="Larimer J."/>
            <person name="McCowan C."/>
            <person name="Murphy C."/>
            <person name="Pearson M."/>
            <person name="Poon T.W."/>
            <person name="Priest M."/>
            <person name="Roberts A."/>
            <person name="Saif S."/>
            <person name="Shea T."/>
            <person name="Sykes S."/>
            <person name="Wortman J."/>
            <person name="Nusbaum C."/>
            <person name="Birren B."/>
        </authorList>
    </citation>
    <scope>NUCLEOTIDE SEQUENCE [LARGE SCALE GENOMIC DNA]</scope>
    <source>
        <strain evidence="6 7">CIP 107465</strain>
    </source>
</reference>
<evidence type="ECO:0000256" key="1">
    <source>
        <dbReference type="ARBA" id="ARBA00009437"/>
    </source>
</evidence>
<dbReference type="CDD" id="cd08414">
    <property type="entry name" value="PBP2_LTTR_aromatics_like"/>
    <property type="match status" value="1"/>
</dbReference>
<evidence type="ECO:0000259" key="5">
    <source>
        <dbReference type="PROSITE" id="PS50931"/>
    </source>
</evidence>
<evidence type="ECO:0000256" key="4">
    <source>
        <dbReference type="ARBA" id="ARBA00023163"/>
    </source>
</evidence>
<dbReference type="InterPro" id="IPR036388">
    <property type="entry name" value="WH-like_DNA-bd_sf"/>
</dbReference>
<dbReference type="EMBL" id="AYEV01000014">
    <property type="protein sequence ID" value="ESK55791.1"/>
    <property type="molecule type" value="Genomic_DNA"/>
</dbReference>
<feature type="domain" description="HTH lysR-type" evidence="5">
    <location>
        <begin position="2"/>
        <end position="59"/>
    </location>
</feature>
<dbReference type="STRING" id="202955.GCA_000759995_01454"/>
<dbReference type="FunFam" id="1.10.10.10:FF:000001">
    <property type="entry name" value="LysR family transcriptional regulator"/>
    <property type="match status" value="1"/>
</dbReference>
<dbReference type="InterPro" id="IPR005119">
    <property type="entry name" value="LysR_subst-bd"/>
</dbReference>
<accession>V2V4M1</accession>